<name>A0ABQ3I3N2_9BACT</name>
<dbReference type="CDD" id="cd04301">
    <property type="entry name" value="NAT_SF"/>
    <property type="match status" value="1"/>
</dbReference>
<dbReference type="Proteomes" id="UP000658258">
    <property type="component" value="Unassembled WGS sequence"/>
</dbReference>
<dbReference type="InterPro" id="IPR016181">
    <property type="entry name" value="Acyl_CoA_acyltransferase"/>
</dbReference>
<dbReference type="InterPro" id="IPR000182">
    <property type="entry name" value="GNAT_dom"/>
</dbReference>
<protein>
    <submittedName>
        <fullName evidence="2">N-acetyltransferase</fullName>
    </submittedName>
</protein>
<proteinExistence type="predicted"/>
<dbReference type="PROSITE" id="PS51186">
    <property type="entry name" value="GNAT"/>
    <property type="match status" value="1"/>
</dbReference>
<dbReference type="InterPro" id="IPR050276">
    <property type="entry name" value="MshD_Acetyltransferase"/>
</dbReference>
<evidence type="ECO:0000259" key="1">
    <source>
        <dbReference type="PROSITE" id="PS51186"/>
    </source>
</evidence>
<accession>A0ABQ3I3N2</accession>
<sequence>MIIKLYREDEGSHSVTTEKIQRTFSILASEPQRGTIMVMEQDGKLIGYAILINFWSNEFGGNILAIDELFIESHYRSRGIASRFIDYLVQSRFAQAVALQLEVTPTNTRALKLYKRLGFVAHKNNTYDLLLK</sequence>
<organism evidence="2 3">
    <name type="scientific">Roseivirga thermotolerans</name>
    <dbReference type="NCBI Taxonomy" id="1758176"/>
    <lineage>
        <taxon>Bacteria</taxon>
        <taxon>Pseudomonadati</taxon>
        <taxon>Bacteroidota</taxon>
        <taxon>Cytophagia</taxon>
        <taxon>Cytophagales</taxon>
        <taxon>Roseivirgaceae</taxon>
        <taxon>Roseivirga</taxon>
    </lineage>
</organism>
<reference evidence="3" key="1">
    <citation type="journal article" date="2019" name="Int. J. Syst. Evol. Microbiol.">
        <title>The Global Catalogue of Microorganisms (GCM) 10K type strain sequencing project: providing services to taxonomists for standard genome sequencing and annotation.</title>
        <authorList>
            <consortium name="The Broad Institute Genomics Platform"/>
            <consortium name="The Broad Institute Genome Sequencing Center for Infectious Disease"/>
            <person name="Wu L."/>
            <person name="Ma J."/>
        </authorList>
    </citation>
    <scope>NUCLEOTIDE SEQUENCE [LARGE SCALE GENOMIC DNA]</scope>
    <source>
        <strain evidence="3">CGMCC 1.15111</strain>
    </source>
</reference>
<feature type="domain" description="N-acetyltransferase" evidence="1">
    <location>
        <begin position="1"/>
        <end position="132"/>
    </location>
</feature>
<evidence type="ECO:0000313" key="3">
    <source>
        <dbReference type="Proteomes" id="UP000658258"/>
    </source>
</evidence>
<comment type="caution">
    <text evidence="2">The sequence shown here is derived from an EMBL/GenBank/DDBJ whole genome shotgun (WGS) entry which is preliminary data.</text>
</comment>
<dbReference type="Gene3D" id="3.40.630.30">
    <property type="match status" value="1"/>
</dbReference>
<dbReference type="Pfam" id="PF00583">
    <property type="entry name" value="Acetyltransf_1"/>
    <property type="match status" value="1"/>
</dbReference>
<keyword evidence="3" id="KW-1185">Reference proteome</keyword>
<evidence type="ECO:0000313" key="2">
    <source>
        <dbReference type="EMBL" id="GHE61310.1"/>
    </source>
</evidence>
<dbReference type="EMBL" id="BNAG01000002">
    <property type="protein sequence ID" value="GHE61310.1"/>
    <property type="molecule type" value="Genomic_DNA"/>
</dbReference>
<gene>
    <name evidence="2" type="ORF">GCM10011340_15330</name>
</gene>
<dbReference type="PANTHER" id="PTHR43617:SF20">
    <property type="entry name" value="N-ALPHA-ACETYLTRANSFERASE RIMI"/>
    <property type="match status" value="1"/>
</dbReference>
<dbReference type="SUPFAM" id="SSF55729">
    <property type="entry name" value="Acyl-CoA N-acyltransferases (Nat)"/>
    <property type="match status" value="1"/>
</dbReference>
<dbReference type="PANTHER" id="PTHR43617">
    <property type="entry name" value="L-AMINO ACID N-ACETYLTRANSFERASE"/>
    <property type="match status" value="1"/>
</dbReference>